<evidence type="ECO:0000313" key="2">
    <source>
        <dbReference type="EMBL" id="KAG5636615.1"/>
    </source>
</evidence>
<dbReference type="OrthoDB" id="4072855at2759"/>
<proteinExistence type="predicted"/>
<reference evidence="2" key="2">
    <citation type="submission" date="2021-10" db="EMBL/GenBank/DDBJ databases">
        <title>Phylogenomics reveals ancestral predisposition of the termite-cultivated fungus Termitomyces towards a domesticated lifestyle.</title>
        <authorList>
            <person name="Auxier B."/>
            <person name="Grum-Grzhimaylo A."/>
            <person name="Cardenas M.E."/>
            <person name="Lodge J.D."/>
            <person name="Laessoe T."/>
            <person name="Pedersen O."/>
            <person name="Smith M.E."/>
            <person name="Kuyper T.W."/>
            <person name="Franco-Molano E.A."/>
            <person name="Baroni T.J."/>
            <person name="Aanen D.K."/>
        </authorList>
    </citation>
    <scope>NUCLEOTIDE SEQUENCE</scope>
    <source>
        <strain evidence="2">D49</strain>
    </source>
</reference>
<gene>
    <name evidence="2" type="ORF">H0H81_007412</name>
</gene>
<comment type="caution">
    <text evidence="2">The sequence shown here is derived from an EMBL/GenBank/DDBJ whole genome shotgun (WGS) entry which is preliminary data.</text>
</comment>
<name>A0A9P7K565_9AGAR</name>
<evidence type="ECO:0000313" key="3">
    <source>
        <dbReference type="Proteomes" id="UP000717328"/>
    </source>
</evidence>
<dbReference type="Proteomes" id="UP000717328">
    <property type="component" value="Unassembled WGS sequence"/>
</dbReference>
<feature type="region of interest" description="Disordered" evidence="1">
    <location>
        <begin position="86"/>
        <end position="130"/>
    </location>
</feature>
<evidence type="ECO:0000256" key="1">
    <source>
        <dbReference type="SAM" id="MobiDB-lite"/>
    </source>
</evidence>
<reference evidence="2" key="1">
    <citation type="submission" date="2021-02" db="EMBL/GenBank/DDBJ databases">
        <authorList>
            <person name="Nieuwenhuis M."/>
            <person name="Van De Peppel L.J.J."/>
        </authorList>
    </citation>
    <scope>NUCLEOTIDE SEQUENCE</scope>
    <source>
        <strain evidence="2">D49</strain>
    </source>
</reference>
<dbReference type="AlphaFoldDB" id="A0A9P7K565"/>
<sequence length="219" mass="24030">MSTFKRVLTNEGRESLIASSTTHQRQVNGTHDLAARLRSVGSRVRKSESQDVAEGYTSTPPSFLKSNSTGNIFRSASDTYREVYSPLVPNSTPAISTRKKRSRSTGAEGYDSDEPINGERDTDMGNQDSDEEAVDIVVGPEAKTLGDRPIKALRKPKKGMLATRSLPIHSFAFGDSKLGTEEPMKMVEEEDDWSSSNFVAQAFDDAQDQSSTFQPMVLS</sequence>
<dbReference type="EMBL" id="JABCKI010005912">
    <property type="protein sequence ID" value="KAG5636615.1"/>
    <property type="molecule type" value="Genomic_DNA"/>
</dbReference>
<accession>A0A9P7K565</accession>
<feature type="region of interest" description="Disordered" evidence="1">
    <location>
        <begin position="40"/>
        <end position="63"/>
    </location>
</feature>
<organism evidence="2 3">
    <name type="scientific">Sphagnurus paluster</name>
    <dbReference type="NCBI Taxonomy" id="117069"/>
    <lineage>
        <taxon>Eukaryota</taxon>
        <taxon>Fungi</taxon>
        <taxon>Dikarya</taxon>
        <taxon>Basidiomycota</taxon>
        <taxon>Agaricomycotina</taxon>
        <taxon>Agaricomycetes</taxon>
        <taxon>Agaricomycetidae</taxon>
        <taxon>Agaricales</taxon>
        <taxon>Tricholomatineae</taxon>
        <taxon>Lyophyllaceae</taxon>
        <taxon>Sphagnurus</taxon>
    </lineage>
</organism>
<protein>
    <submittedName>
        <fullName evidence="2">Uncharacterized protein</fullName>
    </submittedName>
</protein>
<keyword evidence="3" id="KW-1185">Reference proteome</keyword>